<keyword evidence="2" id="KW-1185">Reference proteome</keyword>
<reference evidence="1" key="1">
    <citation type="submission" date="2022-11" db="EMBL/GenBank/DDBJ databases">
        <title>Genome Sequence of Boeremia exigua.</title>
        <authorList>
            <person name="Buettner E."/>
        </authorList>
    </citation>
    <scope>NUCLEOTIDE SEQUENCE</scope>
    <source>
        <strain evidence="1">CU02</strain>
    </source>
</reference>
<evidence type="ECO:0000313" key="2">
    <source>
        <dbReference type="Proteomes" id="UP001153331"/>
    </source>
</evidence>
<protein>
    <submittedName>
        <fullName evidence="1">Uncharacterized protein</fullName>
    </submittedName>
</protein>
<sequence length="90" mass="9617">MLARVQSQFDIVQPWCANRSIAVVQSSPGAPMAFVVSQSVILAIVVGLGVHSQLHLAGWGAGGWWALSDFDEMEEGLTDAEQRSPPAALR</sequence>
<dbReference type="Proteomes" id="UP001153331">
    <property type="component" value="Unassembled WGS sequence"/>
</dbReference>
<accession>A0ACC2I0N7</accession>
<evidence type="ECO:0000313" key="1">
    <source>
        <dbReference type="EMBL" id="KAJ8108922.1"/>
    </source>
</evidence>
<gene>
    <name evidence="1" type="ORF">OPT61_g7832</name>
</gene>
<proteinExistence type="predicted"/>
<name>A0ACC2I0N7_9PLEO</name>
<organism evidence="1 2">
    <name type="scientific">Boeremia exigua</name>
    <dbReference type="NCBI Taxonomy" id="749465"/>
    <lineage>
        <taxon>Eukaryota</taxon>
        <taxon>Fungi</taxon>
        <taxon>Dikarya</taxon>
        <taxon>Ascomycota</taxon>
        <taxon>Pezizomycotina</taxon>
        <taxon>Dothideomycetes</taxon>
        <taxon>Pleosporomycetidae</taxon>
        <taxon>Pleosporales</taxon>
        <taxon>Pleosporineae</taxon>
        <taxon>Didymellaceae</taxon>
        <taxon>Boeremia</taxon>
    </lineage>
</organism>
<dbReference type="EMBL" id="JAPHNI010000679">
    <property type="protein sequence ID" value="KAJ8108922.1"/>
    <property type="molecule type" value="Genomic_DNA"/>
</dbReference>
<comment type="caution">
    <text evidence="1">The sequence shown here is derived from an EMBL/GenBank/DDBJ whole genome shotgun (WGS) entry which is preliminary data.</text>
</comment>